<feature type="domain" description="MacB-like periplasmic core" evidence="9">
    <location>
        <begin position="28"/>
        <end position="234"/>
    </location>
</feature>
<feature type="transmembrane region" description="Helical" evidence="7">
    <location>
        <begin position="264"/>
        <end position="285"/>
    </location>
</feature>
<keyword evidence="11" id="KW-1185">Reference proteome</keyword>
<evidence type="ECO:0000256" key="2">
    <source>
        <dbReference type="ARBA" id="ARBA00022475"/>
    </source>
</evidence>
<comment type="subcellular location">
    <subcellularLocation>
        <location evidence="1">Cell membrane</location>
        <topology evidence="1">Multi-pass membrane protein</topology>
    </subcellularLocation>
</comment>
<keyword evidence="5 7" id="KW-0472">Membrane</keyword>
<keyword evidence="3 7" id="KW-0812">Transmembrane</keyword>
<feature type="transmembrane region" description="Helical" evidence="7">
    <location>
        <begin position="305"/>
        <end position="335"/>
    </location>
</feature>
<dbReference type="GeneID" id="5411546"/>
<keyword evidence="2" id="KW-1003">Cell membrane</keyword>
<dbReference type="InterPro" id="IPR003838">
    <property type="entry name" value="ABC3_permease_C"/>
</dbReference>
<dbReference type="Pfam" id="PF02687">
    <property type="entry name" value="FtsX"/>
    <property type="match status" value="1"/>
</dbReference>
<dbReference type="GO" id="GO:0022857">
    <property type="term" value="F:transmembrane transporter activity"/>
    <property type="evidence" value="ECO:0007669"/>
    <property type="project" value="TreeGrafter"/>
</dbReference>
<proteinExistence type="inferred from homology"/>
<evidence type="ECO:0000256" key="5">
    <source>
        <dbReference type="ARBA" id="ARBA00023136"/>
    </source>
</evidence>
<gene>
    <name evidence="10" type="ordered locus">Mboo_0166</name>
</gene>
<feature type="domain" description="ABC3 transporter permease C-terminal" evidence="8">
    <location>
        <begin position="265"/>
        <end position="386"/>
    </location>
</feature>
<evidence type="ECO:0000256" key="7">
    <source>
        <dbReference type="SAM" id="Phobius"/>
    </source>
</evidence>
<dbReference type="PANTHER" id="PTHR30572:SF4">
    <property type="entry name" value="ABC TRANSPORTER PERMEASE YTRF"/>
    <property type="match status" value="1"/>
</dbReference>
<sequence precursor="true">MIRLIGKNIAYRPVRNGALFVCFAFIAASIFLGHVLMAGATGSIHQELSRLGADLVVVPAQYTSESEDVLLRGEPSTFFFDRSVLDEVSNVSGVAQAAPQSYFGTNPDNHDSPLVQIIAFDPDRDFTITPWLSEHQQKPLGHGEVILGSGLAGDIGSTNYYYGQPYVVAGRLEPTGTGVDFSVFIREDDARMMAHLSEFYAEEMFALPDNDISVVLVKVQDPSQAALVAERITEQVPGVKVLTPQSLVSTVATQLDATVKLLDLAALVAILVSLPLIAIISLMAANERMREIGILRALGATKKRIFSLILGESLVLALAGGITGVLASLGGLLLSEQYIASSLGIPLALPATGEFATLALTTIIVTAAIGVAAAVIPALHAARTEPYLAMRSGEL</sequence>
<dbReference type="GO" id="GO:0005886">
    <property type="term" value="C:plasma membrane"/>
    <property type="evidence" value="ECO:0007669"/>
    <property type="project" value="UniProtKB-SubCell"/>
</dbReference>
<dbReference type="STRING" id="456442.Mboo_0166"/>
<dbReference type="RefSeq" id="WP_011991177.1">
    <property type="nucleotide sequence ID" value="NC_009712.1"/>
</dbReference>
<dbReference type="KEGG" id="mbn:Mboo_0166"/>
<dbReference type="EMBL" id="CP000780">
    <property type="protein sequence ID" value="ABS54689.1"/>
    <property type="molecule type" value="Genomic_DNA"/>
</dbReference>
<evidence type="ECO:0000256" key="1">
    <source>
        <dbReference type="ARBA" id="ARBA00004651"/>
    </source>
</evidence>
<dbReference type="PANTHER" id="PTHR30572">
    <property type="entry name" value="MEMBRANE COMPONENT OF TRANSPORTER-RELATED"/>
    <property type="match status" value="1"/>
</dbReference>
<reference evidence="11" key="1">
    <citation type="journal article" date="2015" name="Microbiology">
        <title>Genome of Methanoregula boonei 6A8 reveals adaptations to oligotrophic peatland environments.</title>
        <authorList>
            <person name="Braeuer S."/>
            <person name="Cadillo-Quiroz H."/>
            <person name="Kyrpides N."/>
            <person name="Woyke T."/>
            <person name="Goodwin L."/>
            <person name="Detter C."/>
            <person name="Podell S."/>
            <person name="Yavitt J.B."/>
            <person name="Zinder S.H."/>
        </authorList>
    </citation>
    <scope>NUCLEOTIDE SEQUENCE [LARGE SCALE GENOMIC DNA]</scope>
    <source>
        <strain evidence="11">DSM 21154 / JCM 14090 / 6A8</strain>
    </source>
</reference>
<dbReference type="Proteomes" id="UP000002408">
    <property type="component" value="Chromosome"/>
</dbReference>
<evidence type="ECO:0000259" key="8">
    <source>
        <dbReference type="Pfam" id="PF02687"/>
    </source>
</evidence>
<feature type="transmembrane region" description="Helical" evidence="7">
    <location>
        <begin position="355"/>
        <end position="382"/>
    </location>
</feature>
<dbReference type="InterPro" id="IPR025857">
    <property type="entry name" value="MacB_PCD"/>
</dbReference>
<comment type="similarity">
    <text evidence="6">Belongs to the ABC-4 integral membrane protein family.</text>
</comment>
<dbReference type="OrthoDB" id="11469at2157"/>
<evidence type="ECO:0000313" key="11">
    <source>
        <dbReference type="Proteomes" id="UP000002408"/>
    </source>
</evidence>
<evidence type="ECO:0000256" key="6">
    <source>
        <dbReference type="ARBA" id="ARBA00038076"/>
    </source>
</evidence>
<keyword evidence="4 7" id="KW-1133">Transmembrane helix</keyword>
<dbReference type="Pfam" id="PF12704">
    <property type="entry name" value="MacB_PCD"/>
    <property type="match status" value="1"/>
</dbReference>
<accession>A7I4M8</accession>
<evidence type="ECO:0000259" key="9">
    <source>
        <dbReference type="Pfam" id="PF12704"/>
    </source>
</evidence>
<dbReference type="InterPro" id="IPR050250">
    <property type="entry name" value="Macrolide_Exporter_MacB"/>
</dbReference>
<dbReference type="HOGENOM" id="CLU_055576_0_0_2"/>
<evidence type="ECO:0000256" key="4">
    <source>
        <dbReference type="ARBA" id="ARBA00022989"/>
    </source>
</evidence>
<dbReference type="AlphaFoldDB" id="A7I4M8"/>
<evidence type="ECO:0000256" key="3">
    <source>
        <dbReference type="ARBA" id="ARBA00022692"/>
    </source>
</evidence>
<organism evidence="10 11">
    <name type="scientific">Methanoregula boonei (strain DSM 21154 / JCM 14090 / 6A8)</name>
    <dbReference type="NCBI Taxonomy" id="456442"/>
    <lineage>
        <taxon>Archaea</taxon>
        <taxon>Methanobacteriati</taxon>
        <taxon>Methanobacteriota</taxon>
        <taxon>Stenosarchaea group</taxon>
        <taxon>Methanomicrobia</taxon>
        <taxon>Methanomicrobiales</taxon>
        <taxon>Methanoregulaceae</taxon>
        <taxon>Methanoregula</taxon>
    </lineage>
</organism>
<evidence type="ECO:0000313" key="10">
    <source>
        <dbReference type="EMBL" id="ABS54689.1"/>
    </source>
</evidence>
<name>A7I4M8_METB6</name>
<dbReference type="eggNOG" id="arCOG02312">
    <property type="taxonomic scope" value="Archaea"/>
</dbReference>
<protein>
    <submittedName>
        <fullName evidence="10">Uncharacterized protein</fullName>
    </submittedName>
</protein>